<comment type="caution">
    <text evidence="3">The sequence shown here is derived from an EMBL/GenBank/DDBJ whole genome shotgun (WGS) entry which is preliminary data.</text>
</comment>
<evidence type="ECO:0000259" key="2">
    <source>
        <dbReference type="Pfam" id="PF00975"/>
    </source>
</evidence>
<keyword evidence="4" id="KW-1185">Reference proteome</keyword>
<dbReference type="PANTHER" id="PTHR11487:SF0">
    <property type="entry name" value="S-ACYL FATTY ACID SYNTHASE THIOESTERASE, MEDIUM CHAIN"/>
    <property type="match status" value="1"/>
</dbReference>
<dbReference type="SUPFAM" id="SSF53474">
    <property type="entry name" value="alpha/beta-Hydrolases"/>
    <property type="match status" value="1"/>
</dbReference>
<reference evidence="3" key="1">
    <citation type="submission" date="2017-12" db="EMBL/GenBank/DDBJ databases">
        <title>Sequencing the genomes of 1000 Actinobacteria strains.</title>
        <authorList>
            <person name="Klenk H.-P."/>
        </authorList>
    </citation>
    <scope>NUCLEOTIDE SEQUENCE [LARGE SCALE GENOMIC DNA]</scope>
    <source>
        <strain evidence="3">DSM 44228</strain>
    </source>
</reference>
<dbReference type="PANTHER" id="PTHR11487">
    <property type="entry name" value="THIOESTERASE"/>
    <property type="match status" value="1"/>
</dbReference>
<dbReference type="AlphaFoldDB" id="A0A2N3Y6C0"/>
<dbReference type="InterPro" id="IPR029058">
    <property type="entry name" value="AB_hydrolase_fold"/>
</dbReference>
<evidence type="ECO:0000256" key="1">
    <source>
        <dbReference type="ARBA" id="ARBA00007169"/>
    </source>
</evidence>
<organism evidence="3 4">
    <name type="scientific">Saccharopolyspora spinosa</name>
    <dbReference type="NCBI Taxonomy" id="60894"/>
    <lineage>
        <taxon>Bacteria</taxon>
        <taxon>Bacillati</taxon>
        <taxon>Actinomycetota</taxon>
        <taxon>Actinomycetes</taxon>
        <taxon>Pseudonocardiales</taxon>
        <taxon>Pseudonocardiaceae</taxon>
        <taxon>Saccharopolyspora</taxon>
    </lineage>
</organism>
<protein>
    <submittedName>
        <fullName evidence="3">Pyochelin biosynthetic protein PchC</fullName>
    </submittedName>
</protein>
<feature type="domain" description="Thioesterase" evidence="2">
    <location>
        <begin position="25"/>
        <end position="240"/>
    </location>
</feature>
<comment type="similarity">
    <text evidence="1">Belongs to the thioesterase family.</text>
</comment>
<dbReference type="RefSeq" id="WP_029535623.1">
    <property type="nucleotide sequence ID" value="NZ_CP061007.1"/>
</dbReference>
<evidence type="ECO:0000313" key="4">
    <source>
        <dbReference type="Proteomes" id="UP000233786"/>
    </source>
</evidence>
<dbReference type="Gene3D" id="3.40.50.1820">
    <property type="entry name" value="alpha/beta hydrolase"/>
    <property type="match status" value="1"/>
</dbReference>
<evidence type="ECO:0000313" key="3">
    <source>
        <dbReference type="EMBL" id="PKW18435.1"/>
    </source>
</evidence>
<dbReference type="Proteomes" id="UP000233786">
    <property type="component" value="Unassembled WGS sequence"/>
</dbReference>
<dbReference type="InterPro" id="IPR001031">
    <property type="entry name" value="Thioesterase"/>
</dbReference>
<dbReference type="InterPro" id="IPR012223">
    <property type="entry name" value="TEII"/>
</dbReference>
<dbReference type="STRING" id="994479.GCA_000194155_04486"/>
<dbReference type="Pfam" id="PF00975">
    <property type="entry name" value="Thioesterase"/>
    <property type="match status" value="1"/>
</dbReference>
<dbReference type="GO" id="GO:0008610">
    <property type="term" value="P:lipid biosynthetic process"/>
    <property type="evidence" value="ECO:0007669"/>
    <property type="project" value="TreeGrafter"/>
</dbReference>
<accession>A0A2N3Y6C0</accession>
<proteinExistence type="inferred from homology"/>
<gene>
    <name evidence="3" type="ORF">A8926_6516</name>
</gene>
<name>A0A2N3Y6C0_SACSN</name>
<sequence>MTSTMAPLYQRWFRCYRPVEHCAGRLICLPHAGGSASAFRTWARALPPDVELLVAQYPGRQDRISEPHVRDMDALLAGLIRAMRPVLDRPLALLGNSMGAAVAYELAQHLGSACAQLFVSGRPGPSRQRPGVVHLSGDDGLLADVRNLGGVTPEVLEDPVLRELFLPTLRADYQLIETYRPTTSPLPVPVMALMGSSDPEVDEADARAWAAATTGEFELRWFDGGHFFLTDRPDDVVKVVAERLAGSFGVRDGR</sequence>
<dbReference type="EMBL" id="PJNB01000001">
    <property type="protein sequence ID" value="PKW18435.1"/>
    <property type="molecule type" value="Genomic_DNA"/>
</dbReference>